<dbReference type="EMBL" id="JAMTCG010000003">
    <property type="protein sequence ID" value="MCP2160392.1"/>
    <property type="molecule type" value="Genomic_DNA"/>
</dbReference>
<keyword evidence="5 6" id="KW-0472">Membrane</keyword>
<sequence>MAWTAAISGLIPIHLGGVAADDECMSPTVAPPTTDELHDIWRTRPVRSGGDAMAAGVCSGIARRYDVDPTLVRVALVVAATFGGSGVLAYIACWFLLPSDGVENPRRRGPLGTHGLSRGLHRPGTVGLVVVAIIALAALPSPAWGSSGLVGAALLVVGVWALHRRTPQPPPGTSVDTVGAVSLTKSRPASADAPTGADPTTERVVPPAWDPLGAAPFAWDLPEPPEKSVPDRRPARDTALAATVVGLALVVAAVGVALWAGAGVSVVTPVRVAGAVLAVLAVGVVAGALRGRRTGLTGLAVLVALVVVVLGVGDRGPDFPSGGVGERNWTPMTERDIASEYSVTVGKATLDLRSVSLNADRTVRVEAGVGQVVVDVPRDMTIRTVCHTTVGKQDCASGIQRGGDGTAGPVLTVDASTIAGDIEVRRG</sequence>
<evidence type="ECO:0000313" key="8">
    <source>
        <dbReference type="EMBL" id="MCP2160392.1"/>
    </source>
</evidence>
<dbReference type="InterPro" id="IPR007168">
    <property type="entry name" value="Phageshock_PspC_N"/>
</dbReference>
<dbReference type="PANTHER" id="PTHR33885:SF3">
    <property type="entry name" value="PHAGE SHOCK PROTEIN C"/>
    <property type="match status" value="1"/>
</dbReference>
<dbReference type="Pfam" id="PF04024">
    <property type="entry name" value="PspC"/>
    <property type="match status" value="1"/>
</dbReference>
<dbReference type="InterPro" id="IPR052027">
    <property type="entry name" value="PspC"/>
</dbReference>
<protein>
    <submittedName>
        <fullName evidence="8">Phage shock protein C (PspC) family protein</fullName>
    </submittedName>
</protein>
<keyword evidence="2" id="KW-1003">Cell membrane</keyword>
<feature type="transmembrane region" description="Helical" evidence="6">
    <location>
        <begin position="74"/>
        <end position="98"/>
    </location>
</feature>
<evidence type="ECO:0000256" key="5">
    <source>
        <dbReference type="ARBA" id="ARBA00023136"/>
    </source>
</evidence>
<keyword evidence="9" id="KW-1185">Reference proteome</keyword>
<reference evidence="8 9" key="1">
    <citation type="submission" date="2022-06" db="EMBL/GenBank/DDBJ databases">
        <title>Genomic Encyclopedia of Archaeal and Bacterial Type Strains, Phase II (KMG-II): from individual species to whole genera.</title>
        <authorList>
            <person name="Goeker M."/>
        </authorList>
    </citation>
    <scope>NUCLEOTIDE SEQUENCE [LARGE SCALE GENOMIC DNA]</scope>
    <source>
        <strain evidence="8 9">DSM 45037</strain>
    </source>
</reference>
<dbReference type="PANTHER" id="PTHR33885">
    <property type="entry name" value="PHAGE SHOCK PROTEIN C"/>
    <property type="match status" value="1"/>
</dbReference>
<feature type="domain" description="Phage shock protein PspC N-terminal" evidence="7">
    <location>
        <begin position="44"/>
        <end position="99"/>
    </location>
</feature>
<evidence type="ECO:0000256" key="2">
    <source>
        <dbReference type="ARBA" id="ARBA00022475"/>
    </source>
</evidence>
<evidence type="ECO:0000313" key="9">
    <source>
        <dbReference type="Proteomes" id="UP001205740"/>
    </source>
</evidence>
<gene>
    <name evidence="8" type="ORF">LX12_001579</name>
</gene>
<feature type="transmembrane region" description="Helical" evidence="6">
    <location>
        <begin position="272"/>
        <end position="289"/>
    </location>
</feature>
<evidence type="ECO:0000256" key="3">
    <source>
        <dbReference type="ARBA" id="ARBA00022692"/>
    </source>
</evidence>
<accession>A0ABT1H0U4</accession>
<evidence type="ECO:0000256" key="4">
    <source>
        <dbReference type="ARBA" id="ARBA00022989"/>
    </source>
</evidence>
<name>A0ABT1H0U4_9NOCA</name>
<comment type="subcellular location">
    <subcellularLocation>
        <location evidence="1">Cell membrane</location>
        <topology evidence="1">Single-pass membrane protein</topology>
    </subcellularLocation>
</comment>
<feature type="transmembrane region" description="Helical" evidence="6">
    <location>
        <begin position="296"/>
        <end position="313"/>
    </location>
</feature>
<proteinExistence type="predicted"/>
<feature type="transmembrane region" description="Helical" evidence="6">
    <location>
        <begin position="144"/>
        <end position="162"/>
    </location>
</feature>
<evidence type="ECO:0000256" key="1">
    <source>
        <dbReference type="ARBA" id="ARBA00004162"/>
    </source>
</evidence>
<feature type="transmembrane region" description="Helical" evidence="6">
    <location>
        <begin position="239"/>
        <end position="260"/>
    </location>
</feature>
<organism evidence="8 9">
    <name type="scientific">Williamsia serinedens</name>
    <dbReference type="NCBI Taxonomy" id="391736"/>
    <lineage>
        <taxon>Bacteria</taxon>
        <taxon>Bacillati</taxon>
        <taxon>Actinomycetota</taxon>
        <taxon>Actinomycetes</taxon>
        <taxon>Mycobacteriales</taxon>
        <taxon>Nocardiaceae</taxon>
        <taxon>Williamsia</taxon>
    </lineage>
</organism>
<evidence type="ECO:0000256" key="6">
    <source>
        <dbReference type="SAM" id="Phobius"/>
    </source>
</evidence>
<comment type="caution">
    <text evidence="8">The sequence shown here is derived from an EMBL/GenBank/DDBJ whole genome shotgun (WGS) entry which is preliminary data.</text>
</comment>
<feature type="transmembrane region" description="Helical" evidence="6">
    <location>
        <begin position="119"/>
        <end position="138"/>
    </location>
</feature>
<dbReference type="Proteomes" id="UP001205740">
    <property type="component" value="Unassembled WGS sequence"/>
</dbReference>
<keyword evidence="4 6" id="KW-1133">Transmembrane helix</keyword>
<evidence type="ECO:0000259" key="7">
    <source>
        <dbReference type="Pfam" id="PF04024"/>
    </source>
</evidence>
<keyword evidence="3 6" id="KW-0812">Transmembrane</keyword>